<reference evidence="7 8" key="2">
    <citation type="submission" date="2011-10" db="EMBL/GenBank/DDBJ databases">
        <title>The Genome Sequence of Simonsiella muelleri ATCC 29453.</title>
        <authorList>
            <consortium name="The Broad Institute Genome Sequencing Platform"/>
            <consortium name="The Broad Institute Genome Sequencing Center for Infectious Disease"/>
            <person name="Earl A."/>
            <person name="Ward D."/>
            <person name="Feldgarden M."/>
            <person name="Gevers D."/>
            <person name="Izard J."/>
            <person name="Baranova O.V."/>
            <person name="Blanton J.M."/>
            <person name="Tanner A.C."/>
            <person name="Dewhirst F."/>
            <person name="Young S.K."/>
            <person name="Zeng Q."/>
            <person name="Gargeya S."/>
            <person name="Fitzgerald M."/>
            <person name="Haas B."/>
            <person name="Abouelleil A."/>
            <person name="Alvarado L."/>
            <person name="Arachchi H.M."/>
            <person name="Berlin A."/>
            <person name="Brown A."/>
            <person name="Chapman S.B."/>
            <person name="Chen Z."/>
            <person name="Dunbar C."/>
            <person name="Freedman E."/>
            <person name="Gearin G."/>
            <person name="Goldberg J."/>
            <person name="Griggs A."/>
            <person name="Gujja S."/>
            <person name="Heiman D."/>
            <person name="Howarth C."/>
            <person name="Larson L."/>
            <person name="Lui A."/>
            <person name="MacDonald P.J.P."/>
            <person name="Montmayeur A."/>
            <person name="Murphy C."/>
            <person name="Neiman D."/>
            <person name="Pearson M."/>
            <person name="Priest M."/>
            <person name="Roberts A."/>
            <person name="Saif S."/>
            <person name="Shea T."/>
            <person name="Shenoy N."/>
            <person name="Sisk P."/>
            <person name="Stolte C."/>
            <person name="Sykes S."/>
            <person name="Wortman J."/>
            <person name="Nusbaum C."/>
            <person name="Birren B."/>
        </authorList>
    </citation>
    <scope>NUCLEOTIDE SEQUENCE [LARGE SCALE GENOMIC DNA]</scope>
    <source>
        <strain evidence="7 8">ATCC 29453</strain>
    </source>
</reference>
<comment type="caution">
    <text evidence="7">The sequence shown here is derived from an EMBL/GenBank/DDBJ whole genome shotgun (WGS) entry which is preliminary data.</text>
</comment>
<dbReference type="CDD" id="cd02966">
    <property type="entry name" value="TlpA_like_family"/>
    <property type="match status" value="1"/>
</dbReference>
<accession>V9H5D9</accession>
<evidence type="ECO:0000256" key="4">
    <source>
        <dbReference type="ARBA" id="ARBA00023284"/>
    </source>
</evidence>
<keyword evidence="4" id="KW-0676">Redox-active center</keyword>
<dbReference type="GO" id="GO:0030313">
    <property type="term" value="C:cell envelope"/>
    <property type="evidence" value="ECO:0007669"/>
    <property type="project" value="UniProtKB-SubCell"/>
</dbReference>
<dbReference type="GO" id="GO:0016209">
    <property type="term" value="F:antioxidant activity"/>
    <property type="evidence" value="ECO:0007669"/>
    <property type="project" value="InterPro"/>
</dbReference>
<dbReference type="PANTHER" id="PTHR42852:SF6">
    <property type="entry name" value="THIOL:DISULFIDE INTERCHANGE PROTEIN DSBE"/>
    <property type="match status" value="1"/>
</dbReference>
<dbReference type="OrthoDB" id="9811352at2"/>
<dbReference type="InterPro" id="IPR036249">
    <property type="entry name" value="Thioredoxin-like_sf"/>
</dbReference>
<evidence type="ECO:0000313" key="7">
    <source>
        <dbReference type="EMBL" id="EFG29858.1"/>
    </source>
</evidence>
<dbReference type="InterPro" id="IPR000866">
    <property type="entry name" value="AhpC/TSA"/>
</dbReference>
<organism evidence="7 8">
    <name type="scientific">Simonsiella muelleri ATCC 29453</name>
    <dbReference type="NCBI Taxonomy" id="641147"/>
    <lineage>
        <taxon>Bacteria</taxon>
        <taxon>Pseudomonadati</taxon>
        <taxon>Pseudomonadota</taxon>
        <taxon>Betaproteobacteria</taxon>
        <taxon>Neisseriales</taxon>
        <taxon>Neisseriaceae</taxon>
        <taxon>Simonsiella</taxon>
    </lineage>
</organism>
<feature type="signal peptide" evidence="5">
    <location>
        <begin position="1"/>
        <end position="19"/>
    </location>
</feature>
<gene>
    <name evidence="7" type="ORF">HMPREF9021_02303</name>
</gene>
<dbReference type="InterPro" id="IPR013766">
    <property type="entry name" value="Thioredoxin_domain"/>
</dbReference>
<dbReference type="GO" id="GO:0017004">
    <property type="term" value="P:cytochrome complex assembly"/>
    <property type="evidence" value="ECO:0007669"/>
    <property type="project" value="UniProtKB-KW"/>
</dbReference>
<evidence type="ECO:0000313" key="8">
    <source>
        <dbReference type="Proteomes" id="UP000017813"/>
    </source>
</evidence>
<keyword evidence="3" id="KW-1015">Disulfide bond</keyword>
<keyword evidence="5" id="KW-0732">Signal</keyword>
<keyword evidence="8" id="KW-1185">Reference proteome</keyword>
<proteinExistence type="predicted"/>
<evidence type="ECO:0000256" key="1">
    <source>
        <dbReference type="ARBA" id="ARBA00004196"/>
    </source>
</evidence>
<comment type="subcellular location">
    <subcellularLocation>
        <location evidence="1">Cell envelope</location>
    </subcellularLocation>
</comment>
<sequence length="157" mass="17573">MKKALFSIFIGLAASLANAGDFVNHINNKAQDIPQTHVQIINFWAAWCKPCRKEMPDMSKWYTQIGKKQKVGMVGIAIDSPENVSQFLKQVPVKYPILRYTGTNSRAMMSQFGNQIGGLPYTVIRAPKCAYEEKIVGELTFDRLNQAVQKAQSSCSK</sequence>
<dbReference type="InterPro" id="IPR050553">
    <property type="entry name" value="Thioredoxin_ResA/DsbE_sf"/>
</dbReference>
<dbReference type="PROSITE" id="PS51352">
    <property type="entry name" value="THIOREDOXIN_2"/>
    <property type="match status" value="1"/>
</dbReference>
<evidence type="ECO:0000259" key="6">
    <source>
        <dbReference type="PROSITE" id="PS51352"/>
    </source>
</evidence>
<dbReference type="HOGENOM" id="CLU_042529_11_1_4"/>
<dbReference type="Pfam" id="PF00578">
    <property type="entry name" value="AhpC-TSA"/>
    <property type="match status" value="1"/>
</dbReference>
<dbReference type="RefSeq" id="WP_002643101.1">
    <property type="nucleotide sequence ID" value="NZ_CP019448.1"/>
</dbReference>
<evidence type="ECO:0000256" key="5">
    <source>
        <dbReference type="SAM" id="SignalP"/>
    </source>
</evidence>
<dbReference type="PANTHER" id="PTHR42852">
    <property type="entry name" value="THIOL:DISULFIDE INTERCHANGE PROTEIN DSBE"/>
    <property type="match status" value="1"/>
</dbReference>
<dbReference type="STRING" id="641147.HMPREF9021_02303"/>
<feature type="chain" id="PRO_5030178872" description="Thioredoxin domain-containing protein" evidence="5">
    <location>
        <begin position="20"/>
        <end position="157"/>
    </location>
</feature>
<reference evidence="7 8" key="1">
    <citation type="submission" date="2010-03" db="EMBL/GenBank/DDBJ databases">
        <authorList>
            <consortium name="The Broad Institute Genome Sequencing Platform"/>
            <person name="Ward D."/>
            <person name="Earl A."/>
            <person name="Feldgarden M."/>
            <person name="Gevers D."/>
            <person name="Young S."/>
            <person name="Zeng Q."/>
            <person name="Koehrsen M."/>
            <person name="Alvarado L."/>
            <person name="Berlin A.M."/>
            <person name="Borenstein D."/>
            <person name="Chapman S.B."/>
            <person name="Chen Z."/>
            <person name="Engels R."/>
            <person name="Freedman E."/>
            <person name="Gellesch M."/>
            <person name="Goldberg J."/>
            <person name="Griggs A."/>
            <person name="Gujja S."/>
            <person name="Heilman E.R."/>
            <person name="Heiman D.I."/>
            <person name="Hepburn T.A."/>
            <person name="Howarth C."/>
            <person name="Jen D."/>
            <person name="Larson L."/>
            <person name="Mehta T."/>
            <person name="Park D."/>
            <person name="Pearson M."/>
            <person name="Richards J."/>
            <person name="Roberts A."/>
            <person name="Saif S."/>
            <person name="Shea T.D."/>
            <person name="Shenoy N."/>
            <person name="Sisk P."/>
            <person name="Stolte C."/>
            <person name="Sykes S.N."/>
            <person name="Walk T."/>
            <person name="White J."/>
            <person name="Yandava C."/>
            <person name="Izard J."/>
            <person name="Baranova O.V."/>
            <person name="Blanton J.M."/>
            <person name="Tanner A.C."/>
            <person name="Dewhirst F."/>
            <person name="Haas B."/>
            <person name="Nusbaum C."/>
            <person name="Birren B."/>
        </authorList>
    </citation>
    <scope>NUCLEOTIDE SEQUENCE [LARGE SCALE GENOMIC DNA]</scope>
    <source>
        <strain evidence="7 8">ATCC 29453</strain>
    </source>
</reference>
<dbReference type="EMBL" id="ADCY02000072">
    <property type="protein sequence ID" value="EFG29858.1"/>
    <property type="molecule type" value="Genomic_DNA"/>
</dbReference>
<dbReference type="Gene3D" id="3.40.30.10">
    <property type="entry name" value="Glutaredoxin"/>
    <property type="match status" value="1"/>
</dbReference>
<name>V9H5D9_9NEIS</name>
<dbReference type="GO" id="GO:0016491">
    <property type="term" value="F:oxidoreductase activity"/>
    <property type="evidence" value="ECO:0007669"/>
    <property type="project" value="InterPro"/>
</dbReference>
<feature type="domain" description="Thioredoxin" evidence="6">
    <location>
        <begin position="8"/>
        <end position="153"/>
    </location>
</feature>
<dbReference type="eggNOG" id="COG0526">
    <property type="taxonomic scope" value="Bacteria"/>
</dbReference>
<dbReference type="KEGG" id="smur:BWP33_05030"/>
<dbReference type="Proteomes" id="UP000017813">
    <property type="component" value="Unassembled WGS sequence"/>
</dbReference>
<protein>
    <recommendedName>
        <fullName evidence="6">Thioredoxin domain-containing protein</fullName>
    </recommendedName>
</protein>
<keyword evidence="2" id="KW-0201">Cytochrome c-type biogenesis</keyword>
<dbReference type="AlphaFoldDB" id="V9H5D9"/>
<dbReference type="SUPFAM" id="SSF52833">
    <property type="entry name" value="Thioredoxin-like"/>
    <property type="match status" value="1"/>
</dbReference>
<evidence type="ECO:0000256" key="2">
    <source>
        <dbReference type="ARBA" id="ARBA00022748"/>
    </source>
</evidence>
<evidence type="ECO:0000256" key="3">
    <source>
        <dbReference type="ARBA" id="ARBA00023157"/>
    </source>
</evidence>